<organism evidence="2 3">
    <name type="scientific">Scylla paramamosain</name>
    <name type="common">Mud crab</name>
    <dbReference type="NCBI Taxonomy" id="85552"/>
    <lineage>
        <taxon>Eukaryota</taxon>
        <taxon>Metazoa</taxon>
        <taxon>Ecdysozoa</taxon>
        <taxon>Arthropoda</taxon>
        <taxon>Crustacea</taxon>
        <taxon>Multicrustacea</taxon>
        <taxon>Malacostraca</taxon>
        <taxon>Eumalacostraca</taxon>
        <taxon>Eucarida</taxon>
        <taxon>Decapoda</taxon>
        <taxon>Pleocyemata</taxon>
        <taxon>Brachyura</taxon>
        <taxon>Eubrachyura</taxon>
        <taxon>Portunoidea</taxon>
        <taxon>Portunidae</taxon>
        <taxon>Portuninae</taxon>
        <taxon>Scylla</taxon>
    </lineage>
</organism>
<evidence type="ECO:0008006" key="4">
    <source>
        <dbReference type="Google" id="ProtNLM"/>
    </source>
</evidence>
<dbReference type="Proteomes" id="UP001487740">
    <property type="component" value="Unassembled WGS sequence"/>
</dbReference>
<name>A0AAW0SXH7_SCYPA</name>
<feature type="chain" id="PRO_5043463408" description="Secreted protein" evidence="1">
    <location>
        <begin position="24"/>
        <end position="104"/>
    </location>
</feature>
<sequence length="104" mass="12137">MVRFPSPLRVWVVVVVVVMVAEGAPKRHYDKTIKRYTNEKTCWWNEICKEEFQQEFRCKCPRFSYCRSPGPLLQCLLFRNGIRLRVDSTEVPRASPGATTTTAR</sequence>
<dbReference type="AlphaFoldDB" id="A0AAW0SXH7"/>
<evidence type="ECO:0000256" key="1">
    <source>
        <dbReference type="SAM" id="SignalP"/>
    </source>
</evidence>
<reference evidence="2 3" key="1">
    <citation type="submission" date="2023-03" db="EMBL/GenBank/DDBJ databases">
        <title>High-quality genome of Scylla paramamosain provides insights in environmental adaptation.</title>
        <authorList>
            <person name="Zhang L."/>
        </authorList>
    </citation>
    <scope>NUCLEOTIDE SEQUENCE [LARGE SCALE GENOMIC DNA]</scope>
    <source>
        <strain evidence="2">LZ_2023a</strain>
        <tissue evidence="2">Muscle</tissue>
    </source>
</reference>
<proteinExistence type="predicted"/>
<comment type="caution">
    <text evidence="2">The sequence shown here is derived from an EMBL/GenBank/DDBJ whole genome shotgun (WGS) entry which is preliminary data.</text>
</comment>
<feature type="signal peptide" evidence="1">
    <location>
        <begin position="1"/>
        <end position="23"/>
    </location>
</feature>
<evidence type="ECO:0000313" key="2">
    <source>
        <dbReference type="EMBL" id="KAK8379679.1"/>
    </source>
</evidence>
<dbReference type="EMBL" id="JARAKH010000043">
    <property type="protein sequence ID" value="KAK8379679.1"/>
    <property type="molecule type" value="Genomic_DNA"/>
</dbReference>
<gene>
    <name evidence="2" type="ORF">O3P69_019579</name>
</gene>
<accession>A0AAW0SXH7</accession>
<keyword evidence="1" id="KW-0732">Signal</keyword>
<evidence type="ECO:0000313" key="3">
    <source>
        <dbReference type="Proteomes" id="UP001487740"/>
    </source>
</evidence>
<protein>
    <recommendedName>
        <fullName evidence="4">Secreted protein</fullName>
    </recommendedName>
</protein>
<keyword evidence="3" id="KW-1185">Reference proteome</keyword>